<keyword evidence="2" id="KW-1185">Reference proteome</keyword>
<proteinExistence type="predicted"/>
<dbReference type="EMBL" id="SLUI01000006">
    <property type="protein sequence ID" value="TCL37419.1"/>
    <property type="molecule type" value="Genomic_DNA"/>
</dbReference>
<dbReference type="OrthoDB" id="9803878at2"/>
<dbReference type="Proteomes" id="UP000295063">
    <property type="component" value="Unassembled WGS sequence"/>
</dbReference>
<evidence type="ECO:0000313" key="1">
    <source>
        <dbReference type="EMBL" id="TCL37419.1"/>
    </source>
</evidence>
<gene>
    <name evidence="1" type="ORF">EV210_106288</name>
</gene>
<sequence>MKLAESPSALQVLLLEDAPATGDFIDSINDSTALAGLLSPAIGPLHRHLISLYLHNPYWNDFRILNHFHRRRIPLTRDDLCRLKAQCGLDNGEIICNTLIRLSVHGGLTLNSRQISFIEKNKPTFRDRDLLPSHPGELLVYECLFGRGVGSLGRVYIHFFVDLFTGYAFGGISQRRSLGTGLDILLNTVIPLYRSHNYLIHTVYHSSKIMHEIHDFNRLESEEAFSRVGLQWQPTRRKFGAIEKFEKSAAAAHFFETAAYAASLECIKPLFDQWHVHNQHQKLAIPNR</sequence>
<reference evidence="1 2" key="1">
    <citation type="submission" date="2019-03" db="EMBL/GenBank/DDBJ databases">
        <title>Genomic Encyclopedia of Type Strains, Phase IV (KMG-IV): sequencing the most valuable type-strain genomes for metagenomic binning, comparative biology and taxonomic classification.</title>
        <authorList>
            <person name="Goeker M."/>
        </authorList>
    </citation>
    <scope>NUCLEOTIDE SEQUENCE [LARGE SCALE GENOMIC DNA]</scope>
    <source>
        <strain evidence="1 2">DSM 15969</strain>
    </source>
</reference>
<dbReference type="RefSeq" id="WP_132079969.1">
    <property type="nucleotide sequence ID" value="NZ_SLUI01000006.1"/>
</dbReference>
<accession>A0A4R1PXR0</accession>
<comment type="caution">
    <text evidence="1">The sequence shown here is derived from an EMBL/GenBank/DDBJ whole genome shotgun (WGS) entry which is preliminary data.</text>
</comment>
<dbReference type="AlphaFoldDB" id="A0A4R1PXR0"/>
<organism evidence="1 2">
    <name type="scientific">Anaerospora hongkongensis</name>
    <dbReference type="NCBI Taxonomy" id="244830"/>
    <lineage>
        <taxon>Bacteria</taxon>
        <taxon>Bacillati</taxon>
        <taxon>Bacillota</taxon>
        <taxon>Negativicutes</taxon>
        <taxon>Selenomonadales</taxon>
        <taxon>Sporomusaceae</taxon>
        <taxon>Anaerospora</taxon>
    </lineage>
</organism>
<name>A0A4R1PXR0_9FIRM</name>
<protein>
    <submittedName>
        <fullName evidence="1">Uncharacterized protein</fullName>
    </submittedName>
</protein>
<evidence type="ECO:0000313" key="2">
    <source>
        <dbReference type="Proteomes" id="UP000295063"/>
    </source>
</evidence>